<organism evidence="2 3">
    <name type="scientific">Aldrovandia affinis</name>
    <dbReference type="NCBI Taxonomy" id="143900"/>
    <lineage>
        <taxon>Eukaryota</taxon>
        <taxon>Metazoa</taxon>
        <taxon>Chordata</taxon>
        <taxon>Craniata</taxon>
        <taxon>Vertebrata</taxon>
        <taxon>Euteleostomi</taxon>
        <taxon>Actinopterygii</taxon>
        <taxon>Neopterygii</taxon>
        <taxon>Teleostei</taxon>
        <taxon>Notacanthiformes</taxon>
        <taxon>Halosauridae</taxon>
        <taxon>Aldrovandia</taxon>
    </lineage>
</organism>
<dbReference type="EMBL" id="JAINUG010000478">
    <property type="protein sequence ID" value="KAJ8367425.1"/>
    <property type="molecule type" value="Genomic_DNA"/>
</dbReference>
<feature type="region of interest" description="Disordered" evidence="1">
    <location>
        <begin position="45"/>
        <end position="68"/>
    </location>
</feature>
<sequence length="68" mass="7621">MFGTRHLSFRYPTVSTCLRSDWWTERAADHLVDMYAVGRFAGPSVSHELQSAPPRARRGRLEGGSATL</sequence>
<name>A0AAD7R9I4_9TELE</name>
<accession>A0AAD7R9I4</accession>
<dbReference type="Proteomes" id="UP001221898">
    <property type="component" value="Unassembled WGS sequence"/>
</dbReference>
<evidence type="ECO:0000313" key="2">
    <source>
        <dbReference type="EMBL" id="KAJ8367425.1"/>
    </source>
</evidence>
<dbReference type="AlphaFoldDB" id="A0AAD7R9I4"/>
<proteinExistence type="predicted"/>
<protein>
    <submittedName>
        <fullName evidence="2">Uncharacterized protein</fullName>
    </submittedName>
</protein>
<keyword evidence="3" id="KW-1185">Reference proteome</keyword>
<evidence type="ECO:0000313" key="3">
    <source>
        <dbReference type="Proteomes" id="UP001221898"/>
    </source>
</evidence>
<gene>
    <name evidence="2" type="ORF">AAFF_G00318050</name>
</gene>
<comment type="caution">
    <text evidence="2">The sequence shown here is derived from an EMBL/GenBank/DDBJ whole genome shotgun (WGS) entry which is preliminary data.</text>
</comment>
<reference evidence="2" key="1">
    <citation type="journal article" date="2023" name="Science">
        <title>Genome structures resolve the early diversification of teleost fishes.</title>
        <authorList>
            <person name="Parey E."/>
            <person name="Louis A."/>
            <person name="Montfort J."/>
            <person name="Bouchez O."/>
            <person name="Roques C."/>
            <person name="Iampietro C."/>
            <person name="Lluch J."/>
            <person name="Castinel A."/>
            <person name="Donnadieu C."/>
            <person name="Desvignes T."/>
            <person name="Floi Bucao C."/>
            <person name="Jouanno E."/>
            <person name="Wen M."/>
            <person name="Mejri S."/>
            <person name="Dirks R."/>
            <person name="Jansen H."/>
            <person name="Henkel C."/>
            <person name="Chen W.J."/>
            <person name="Zahm M."/>
            <person name="Cabau C."/>
            <person name="Klopp C."/>
            <person name="Thompson A.W."/>
            <person name="Robinson-Rechavi M."/>
            <person name="Braasch I."/>
            <person name="Lecointre G."/>
            <person name="Bobe J."/>
            <person name="Postlethwait J.H."/>
            <person name="Berthelot C."/>
            <person name="Roest Crollius H."/>
            <person name="Guiguen Y."/>
        </authorList>
    </citation>
    <scope>NUCLEOTIDE SEQUENCE</scope>
    <source>
        <strain evidence="2">NC1722</strain>
    </source>
</reference>
<evidence type="ECO:0000256" key="1">
    <source>
        <dbReference type="SAM" id="MobiDB-lite"/>
    </source>
</evidence>